<sequence length="136" mass="14376">MATSRSHYFSNQVKNSQKDGPGTLEESNVNGTVATGQSQGISDYDTERNAQELPPYTRNHIAGLSTAHKSLDTRLASLEKSHAENNTALSSDVGSRRMAKRMAAAAMGMSALATLLALAGIVTGAVALRNHNGFDD</sequence>
<comment type="caution">
    <text evidence="3">The sequence shown here is derived from an EMBL/GenBank/DDBJ whole genome shotgun (WGS) entry which is preliminary data.</text>
</comment>
<dbReference type="Proteomes" id="UP001295740">
    <property type="component" value="Unassembled WGS sequence"/>
</dbReference>
<gene>
    <name evidence="3" type="ORF">KHLLAP_LOCUS4412</name>
</gene>
<evidence type="ECO:0000256" key="2">
    <source>
        <dbReference type="SAM" id="Phobius"/>
    </source>
</evidence>
<feature type="compositionally biased region" description="Polar residues" evidence="1">
    <location>
        <begin position="1"/>
        <end position="15"/>
    </location>
</feature>
<dbReference type="EMBL" id="CAUWAG010000006">
    <property type="protein sequence ID" value="CAJ2503944.1"/>
    <property type="molecule type" value="Genomic_DNA"/>
</dbReference>
<keyword evidence="4" id="KW-1185">Reference proteome</keyword>
<accession>A0AAI8YGJ0</accession>
<feature type="transmembrane region" description="Helical" evidence="2">
    <location>
        <begin position="104"/>
        <end position="128"/>
    </location>
</feature>
<keyword evidence="2" id="KW-0812">Transmembrane</keyword>
<dbReference type="AlphaFoldDB" id="A0AAI8YGJ0"/>
<name>A0AAI8YGJ0_9PEZI</name>
<organism evidence="3 4">
    <name type="scientific">Anthostomella pinea</name>
    <dbReference type="NCBI Taxonomy" id="933095"/>
    <lineage>
        <taxon>Eukaryota</taxon>
        <taxon>Fungi</taxon>
        <taxon>Dikarya</taxon>
        <taxon>Ascomycota</taxon>
        <taxon>Pezizomycotina</taxon>
        <taxon>Sordariomycetes</taxon>
        <taxon>Xylariomycetidae</taxon>
        <taxon>Xylariales</taxon>
        <taxon>Xylariaceae</taxon>
        <taxon>Anthostomella</taxon>
    </lineage>
</organism>
<keyword evidence="2" id="KW-1133">Transmembrane helix</keyword>
<protein>
    <submittedName>
        <fullName evidence="3">Uu.00g113380.m01.CDS01</fullName>
    </submittedName>
</protein>
<evidence type="ECO:0000313" key="4">
    <source>
        <dbReference type="Proteomes" id="UP001295740"/>
    </source>
</evidence>
<evidence type="ECO:0000256" key="1">
    <source>
        <dbReference type="SAM" id="MobiDB-lite"/>
    </source>
</evidence>
<keyword evidence="2" id="KW-0472">Membrane</keyword>
<evidence type="ECO:0000313" key="3">
    <source>
        <dbReference type="EMBL" id="CAJ2503944.1"/>
    </source>
</evidence>
<feature type="region of interest" description="Disordered" evidence="1">
    <location>
        <begin position="1"/>
        <end position="43"/>
    </location>
</feature>
<feature type="compositionally biased region" description="Polar residues" evidence="1">
    <location>
        <begin position="25"/>
        <end position="41"/>
    </location>
</feature>
<reference evidence="3" key="1">
    <citation type="submission" date="2023-10" db="EMBL/GenBank/DDBJ databases">
        <authorList>
            <person name="Hackl T."/>
        </authorList>
    </citation>
    <scope>NUCLEOTIDE SEQUENCE</scope>
</reference>
<proteinExistence type="predicted"/>